<dbReference type="AlphaFoldDB" id="A0A1I8B9D5"/>
<sequence length="373" mass="42225">MGSVPGTLFGHQPKTTTVQPICIDQNSGQIRKLGEDQQPIAIRRRLNSALESVGGKIRSAAAGRRRTVSSSNRRTSTSFQQKIQQTEKLNELKMRFSESESERRKIGLEKLEMSNERKTSLEQIKDLIKKKTSKEEENVAVFNTLSGNHTENQLESSHCSEQTTTKTFARHKEKEFTYSNLNKEEKNKCDDNDDVEILIDVKNEEIEINSALTDTFYIEKKKSKLETQHSQQQSQSSSSPPSLSPLRTRLWTAPVEEKRIQQKQPCKAVFRSAQRRSATGIRRADKHLKEETSLSLLVDLEGICLDEKSLNNDKIEKEERKTSNTESFSESTIPTSSSLTTERLSNTENKLGEGKKNIIVSNSAKSRDSGIDF</sequence>
<protein>
    <submittedName>
        <fullName evidence="3">Uncharacterized protein</fullName>
    </submittedName>
</protein>
<feature type="region of interest" description="Disordered" evidence="1">
    <location>
        <begin position="223"/>
        <end position="247"/>
    </location>
</feature>
<feature type="compositionally biased region" description="Low complexity" evidence="1">
    <location>
        <begin position="230"/>
        <end position="246"/>
    </location>
</feature>
<dbReference type="WBParaSite" id="MhA1_Contig1604.frz3.gene2">
    <property type="protein sequence ID" value="MhA1_Contig1604.frz3.gene2"/>
    <property type="gene ID" value="MhA1_Contig1604.frz3.gene2"/>
</dbReference>
<feature type="compositionally biased region" description="Low complexity" evidence="1">
    <location>
        <begin position="325"/>
        <end position="342"/>
    </location>
</feature>
<reference evidence="3" key="1">
    <citation type="submission" date="2016-11" db="UniProtKB">
        <authorList>
            <consortium name="WormBaseParasite"/>
        </authorList>
    </citation>
    <scope>IDENTIFICATION</scope>
</reference>
<feature type="region of interest" description="Disordered" evidence="1">
    <location>
        <begin position="316"/>
        <end position="373"/>
    </location>
</feature>
<keyword evidence="2" id="KW-1185">Reference proteome</keyword>
<proteinExistence type="predicted"/>
<name>A0A1I8B9D5_MELHA</name>
<dbReference type="Proteomes" id="UP000095281">
    <property type="component" value="Unplaced"/>
</dbReference>
<evidence type="ECO:0000256" key="1">
    <source>
        <dbReference type="SAM" id="MobiDB-lite"/>
    </source>
</evidence>
<accession>A0A1I8B9D5</accession>
<evidence type="ECO:0000313" key="3">
    <source>
        <dbReference type="WBParaSite" id="MhA1_Contig1604.frz3.gene2"/>
    </source>
</evidence>
<organism evidence="2 3">
    <name type="scientific">Meloidogyne hapla</name>
    <name type="common">Root-knot nematode worm</name>
    <dbReference type="NCBI Taxonomy" id="6305"/>
    <lineage>
        <taxon>Eukaryota</taxon>
        <taxon>Metazoa</taxon>
        <taxon>Ecdysozoa</taxon>
        <taxon>Nematoda</taxon>
        <taxon>Chromadorea</taxon>
        <taxon>Rhabditida</taxon>
        <taxon>Tylenchina</taxon>
        <taxon>Tylenchomorpha</taxon>
        <taxon>Tylenchoidea</taxon>
        <taxon>Meloidogynidae</taxon>
        <taxon>Meloidogyninae</taxon>
        <taxon>Meloidogyne</taxon>
    </lineage>
</organism>
<evidence type="ECO:0000313" key="2">
    <source>
        <dbReference type="Proteomes" id="UP000095281"/>
    </source>
</evidence>